<dbReference type="AlphaFoldDB" id="A0A167H3U6"/>
<gene>
    <name evidence="3" type="ORF">ULVI_11960</name>
</gene>
<reference evidence="3 4" key="1">
    <citation type="submission" date="2016-02" db="EMBL/GenBank/DDBJ databases">
        <title>Ulvibacter sp. LPB0005, isolated from Thais luteostoma.</title>
        <authorList>
            <person name="Shin S.-K."/>
            <person name="Yi H."/>
        </authorList>
    </citation>
    <scope>NUCLEOTIDE SEQUENCE [LARGE SCALE GENOMIC DNA]</scope>
    <source>
        <strain evidence="3 4">LPB0005</strain>
    </source>
</reference>
<sequence>MEEKIDLLKKWKKRIKKAQRAHYKDAHRLKRHKMLIGIPTIIFTTLVSTGIIASLESSNPGDAEYFHPIILGCLGLCASILASLQTFLNFSEKSEKHLNAARKLSSLKKEVQHHLIILKESPDTINDFIQHVREKWDEIINEAPLVSKRNALLYYHKDEQKRNKE</sequence>
<dbReference type="NCBIfam" id="NF033632">
    <property type="entry name" value="SLATT_4"/>
    <property type="match status" value="1"/>
</dbReference>
<evidence type="ECO:0000256" key="1">
    <source>
        <dbReference type="SAM" id="Phobius"/>
    </source>
</evidence>
<protein>
    <recommendedName>
        <fullName evidence="2">SMODS and SLOG-associating 2TM effector domain-containing protein</fullName>
    </recommendedName>
</protein>
<dbReference type="OrthoDB" id="1437217at2"/>
<proteinExistence type="predicted"/>
<dbReference type="Proteomes" id="UP000077013">
    <property type="component" value="Unassembled WGS sequence"/>
</dbReference>
<dbReference type="Pfam" id="PF18186">
    <property type="entry name" value="SLATT_4"/>
    <property type="match status" value="1"/>
</dbReference>
<evidence type="ECO:0000259" key="2">
    <source>
        <dbReference type="Pfam" id="PF18186"/>
    </source>
</evidence>
<dbReference type="EMBL" id="LRXL01000045">
    <property type="protein sequence ID" value="OAB78187.1"/>
    <property type="molecule type" value="Genomic_DNA"/>
</dbReference>
<feature type="domain" description="SMODS and SLOG-associating 2TM effector" evidence="2">
    <location>
        <begin position="14"/>
        <end position="118"/>
    </location>
</feature>
<evidence type="ECO:0000313" key="4">
    <source>
        <dbReference type="Proteomes" id="UP000077013"/>
    </source>
</evidence>
<keyword evidence="1" id="KW-0472">Membrane</keyword>
<dbReference type="InterPro" id="IPR040811">
    <property type="entry name" value="SLATT_4"/>
</dbReference>
<organism evidence="3 4">
    <name type="scientific">Cochleicola gelatinilyticus</name>
    <dbReference type="NCBI Taxonomy" id="1763537"/>
    <lineage>
        <taxon>Bacteria</taxon>
        <taxon>Pseudomonadati</taxon>
        <taxon>Bacteroidota</taxon>
        <taxon>Flavobacteriia</taxon>
        <taxon>Flavobacteriales</taxon>
        <taxon>Flavobacteriaceae</taxon>
        <taxon>Cochleicola</taxon>
    </lineage>
</organism>
<evidence type="ECO:0000313" key="3">
    <source>
        <dbReference type="EMBL" id="OAB78187.1"/>
    </source>
</evidence>
<dbReference type="STRING" id="1763537.ULVI_11960"/>
<feature type="transmembrane region" description="Helical" evidence="1">
    <location>
        <begin position="34"/>
        <end position="53"/>
    </location>
</feature>
<feature type="transmembrane region" description="Helical" evidence="1">
    <location>
        <begin position="65"/>
        <end position="88"/>
    </location>
</feature>
<keyword evidence="1" id="KW-0812">Transmembrane</keyword>
<keyword evidence="4" id="KW-1185">Reference proteome</keyword>
<name>A0A167H3U6_9FLAO</name>
<keyword evidence="1" id="KW-1133">Transmembrane helix</keyword>
<dbReference type="RefSeq" id="WP_068593016.1">
    <property type="nucleotide sequence ID" value="NZ_LRXL01000045.1"/>
</dbReference>
<comment type="caution">
    <text evidence="3">The sequence shown here is derived from an EMBL/GenBank/DDBJ whole genome shotgun (WGS) entry which is preliminary data.</text>
</comment>
<accession>A0A167H3U6</accession>